<dbReference type="CDD" id="cd03784">
    <property type="entry name" value="GT1_Gtf-like"/>
    <property type="match status" value="1"/>
</dbReference>
<evidence type="ECO:0000313" key="5">
    <source>
        <dbReference type="Proteomes" id="UP000016895"/>
    </source>
</evidence>
<evidence type="ECO:0000313" key="4">
    <source>
        <dbReference type="EMBL" id="CCO59685.1"/>
    </source>
</evidence>
<dbReference type="PANTHER" id="PTHR48050">
    <property type="entry name" value="STEROL 3-BETA-GLUCOSYLTRANSFERASE"/>
    <property type="match status" value="1"/>
</dbReference>
<dbReference type="PATRIC" id="fig|1260221.3.peg.3533"/>
<dbReference type="GO" id="GO:0008194">
    <property type="term" value="F:UDP-glycosyltransferase activity"/>
    <property type="evidence" value="ECO:0007669"/>
    <property type="project" value="InterPro"/>
</dbReference>
<reference evidence="4 5" key="1">
    <citation type="journal article" date="2013" name="ISME J.">
        <title>Comparative genomics of pathogenic lineages of Vibrio nigripulchritudo identifies virulence-associated traits.</title>
        <authorList>
            <person name="Goudenege D."/>
            <person name="Labreuche Y."/>
            <person name="Krin E."/>
            <person name="Ansquer D."/>
            <person name="Mangenot S."/>
            <person name="Calteau A."/>
            <person name="Medigue C."/>
            <person name="Mazel D."/>
            <person name="Polz M.F."/>
            <person name="Le Roux F."/>
        </authorList>
    </citation>
    <scope>NUCLEOTIDE SEQUENCE [LARGE SCALE GENOMIC DNA]</scope>
    <source>
        <strain evidence="5">SnF1</strain>
    </source>
</reference>
<dbReference type="EMBL" id="FO203526">
    <property type="protein sequence ID" value="CCO59685.1"/>
    <property type="molecule type" value="Genomic_DNA"/>
</dbReference>
<feature type="domain" description="Glycosyltransferase family 28 N-terminal" evidence="2">
    <location>
        <begin position="12"/>
        <end position="138"/>
    </location>
</feature>
<proteinExistence type="predicted"/>
<dbReference type="InterPro" id="IPR050426">
    <property type="entry name" value="Glycosyltransferase_28"/>
</dbReference>
<dbReference type="Gene3D" id="3.40.50.2000">
    <property type="entry name" value="Glycogen Phosphorylase B"/>
    <property type="match status" value="2"/>
</dbReference>
<dbReference type="Pfam" id="PF06722">
    <property type="entry name" value="EryCIII-like_C"/>
    <property type="match status" value="1"/>
</dbReference>
<sequence length="441" mass="49830">MANILLASHWVGGDILPFIRMGVYLKKQGHQVRVFSHYGYKDWADEAGLNFTAWESEQEYQQLQVAIPDFLEPFTQPQQFEAFRNQYLSPERRLKEFNIMVKWAAEPDTVIIGRCRSSIAAMHLSEVHKIPYVNVYLAPSNLSYMTLINQSFKALADREINELRSELGLSTQSTWLDYQCSAPHSLALWSHLSEWKSEISGQLTPEAIGFPLSQPDESNEIPDNIAHFLSQYPNPILITGGTSQLISKDFYRIAIEACEQFDRAAIVVTEHDHLLPNTLSSKVLRARRLPFDKVFPHCSLVIHHGGIGSTAQCLASGVPQLVMAHMTDGPDNARRVESLGVGRFLPQSDWKSETLRQSIDELSSGLLNERCIEVANHINQEQPFSAINRLVETLVSEKSGYVSPPELSEKRSQPESNSVNPAIKRKINKRALLERRLKANN</sequence>
<dbReference type="InterPro" id="IPR004276">
    <property type="entry name" value="GlycoTrans_28_N"/>
</dbReference>
<dbReference type="Proteomes" id="UP000016895">
    <property type="component" value="Chromosome 1"/>
</dbReference>
<dbReference type="GO" id="GO:0033072">
    <property type="term" value="P:vancomycin biosynthetic process"/>
    <property type="evidence" value="ECO:0007669"/>
    <property type="project" value="UniProtKB-ARBA"/>
</dbReference>
<dbReference type="AlphaFoldDB" id="U4KAA7"/>
<name>U4KAA7_9VIBR</name>
<dbReference type="SUPFAM" id="SSF53756">
    <property type="entry name" value="UDP-Glycosyltransferase/glycogen phosphorylase"/>
    <property type="match status" value="1"/>
</dbReference>
<accession>U4KAA7</accession>
<evidence type="ECO:0000259" key="2">
    <source>
        <dbReference type="Pfam" id="PF03033"/>
    </source>
</evidence>
<dbReference type="KEGG" id="vni:VIBNI_A3720"/>
<protein>
    <submittedName>
        <fullName evidence="4">Putative UDP-glucuronosyl/UDP-glucosyltransferase</fullName>
    </submittedName>
</protein>
<dbReference type="InterPro" id="IPR010610">
    <property type="entry name" value="EryCIII-like_C"/>
</dbReference>
<dbReference type="Pfam" id="PF03033">
    <property type="entry name" value="Glyco_transf_28"/>
    <property type="match status" value="1"/>
</dbReference>
<evidence type="ECO:0000259" key="3">
    <source>
        <dbReference type="Pfam" id="PF06722"/>
    </source>
</evidence>
<organism evidence="4 5">
    <name type="scientific">Vibrio nigripulchritudo</name>
    <dbReference type="NCBI Taxonomy" id="28173"/>
    <lineage>
        <taxon>Bacteria</taxon>
        <taxon>Pseudomonadati</taxon>
        <taxon>Pseudomonadota</taxon>
        <taxon>Gammaproteobacteria</taxon>
        <taxon>Vibrionales</taxon>
        <taxon>Vibrionaceae</taxon>
        <taxon>Vibrio</taxon>
    </lineage>
</organism>
<dbReference type="GO" id="GO:0005975">
    <property type="term" value="P:carbohydrate metabolic process"/>
    <property type="evidence" value="ECO:0007669"/>
    <property type="project" value="InterPro"/>
</dbReference>
<feature type="region of interest" description="Disordered" evidence="1">
    <location>
        <begin position="401"/>
        <end position="426"/>
    </location>
</feature>
<dbReference type="PANTHER" id="PTHR48050:SF13">
    <property type="entry name" value="STEROL 3-BETA-GLUCOSYLTRANSFERASE UGT80A2"/>
    <property type="match status" value="1"/>
</dbReference>
<dbReference type="GO" id="GO:0016758">
    <property type="term" value="F:hexosyltransferase activity"/>
    <property type="evidence" value="ECO:0007669"/>
    <property type="project" value="InterPro"/>
</dbReference>
<dbReference type="InterPro" id="IPR002213">
    <property type="entry name" value="UDP_glucos_trans"/>
</dbReference>
<keyword evidence="4" id="KW-0808">Transferase</keyword>
<dbReference type="RefSeq" id="WP_022552068.1">
    <property type="nucleotide sequence ID" value="NC_022528.1"/>
</dbReference>
<gene>
    <name evidence="4" type="ORF">VIBNI_A3720</name>
</gene>
<feature type="domain" description="Erythromycin biosynthesis protein CIII-like C-terminal" evidence="3">
    <location>
        <begin position="259"/>
        <end position="376"/>
    </location>
</feature>
<keyword evidence="5" id="KW-1185">Reference proteome</keyword>
<dbReference type="eggNOG" id="COG1819">
    <property type="taxonomic scope" value="Bacteria"/>
</dbReference>
<evidence type="ECO:0000256" key="1">
    <source>
        <dbReference type="SAM" id="MobiDB-lite"/>
    </source>
</evidence>
<dbReference type="OrthoDB" id="9805366at2"/>
<dbReference type="STRING" id="28173.VIBNI_A3720"/>